<feature type="region of interest" description="Disordered" evidence="1">
    <location>
        <begin position="1"/>
        <end position="41"/>
    </location>
</feature>
<feature type="compositionally biased region" description="Basic residues" evidence="1">
    <location>
        <begin position="24"/>
        <end position="34"/>
    </location>
</feature>
<name>A0A5B7JMQ9_PORTR</name>
<protein>
    <submittedName>
        <fullName evidence="2">Uncharacterized protein</fullName>
    </submittedName>
</protein>
<gene>
    <name evidence="2" type="ORF">E2C01_089566</name>
</gene>
<proteinExistence type="predicted"/>
<sequence length="41" mass="4848">MRAGGSKTLVFGIHQPRSTDSTRNRFRNQFRRFRPSKEQVP</sequence>
<organism evidence="2 3">
    <name type="scientific">Portunus trituberculatus</name>
    <name type="common">Swimming crab</name>
    <name type="synonym">Neptunus trituberculatus</name>
    <dbReference type="NCBI Taxonomy" id="210409"/>
    <lineage>
        <taxon>Eukaryota</taxon>
        <taxon>Metazoa</taxon>
        <taxon>Ecdysozoa</taxon>
        <taxon>Arthropoda</taxon>
        <taxon>Crustacea</taxon>
        <taxon>Multicrustacea</taxon>
        <taxon>Malacostraca</taxon>
        <taxon>Eumalacostraca</taxon>
        <taxon>Eucarida</taxon>
        <taxon>Decapoda</taxon>
        <taxon>Pleocyemata</taxon>
        <taxon>Brachyura</taxon>
        <taxon>Eubrachyura</taxon>
        <taxon>Portunoidea</taxon>
        <taxon>Portunidae</taxon>
        <taxon>Portuninae</taxon>
        <taxon>Portunus</taxon>
    </lineage>
</organism>
<evidence type="ECO:0000313" key="3">
    <source>
        <dbReference type="Proteomes" id="UP000324222"/>
    </source>
</evidence>
<evidence type="ECO:0000256" key="1">
    <source>
        <dbReference type="SAM" id="MobiDB-lite"/>
    </source>
</evidence>
<comment type="caution">
    <text evidence="2">The sequence shown here is derived from an EMBL/GenBank/DDBJ whole genome shotgun (WGS) entry which is preliminary data.</text>
</comment>
<dbReference type="Proteomes" id="UP000324222">
    <property type="component" value="Unassembled WGS sequence"/>
</dbReference>
<keyword evidence="3" id="KW-1185">Reference proteome</keyword>
<reference evidence="2 3" key="1">
    <citation type="submission" date="2019-05" db="EMBL/GenBank/DDBJ databases">
        <title>Another draft genome of Portunus trituberculatus and its Hox gene families provides insights of decapod evolution.</title>
        <authorList>
            <person name="Jeong J.-H."/>
            <person name="Song I."/>
            <person name="Kim S."/>
            <person name="Choi T."/>
            <person name="Kim D."/>
            <person name="Ryu S."/>
            <person name="Kim W."/>
        </authorList>
    </citation>
    <scope>NUCLEOTIDE SEQUENCE [LARGE SCALE GENOMIC DNA]</scope>
    <source>
        <tissue evidence="2">Muscle</tissue>
    </source>
</reference>
<evidence type="ECO:0000313" key="2">
    <source>
        <dbReference type="EMBL" id="MPC94398.1"/>
    </source>
</evidence>
<dbReference type="EMBL" id="VSRR010098346">
    <property type="protein sequence ID" value="MPC94398.1"/>
    <property type="molecule type" value="Genomic_DNA"/>
</dbReference>
<accession>A0A5B7JMQ9</accession>
<dbReference type="AlphaFoldDB" id="A0A5B7JMQ9"/>